<dbReference type="InterPro" id="IPR007749">
    <property type="entry name" value="DUF677"/>
</dbReference>
<dbReference type="Pfam" id="PF05055">
    <property type="entry name" value="DUF677"/>
    <property type="match status" value="1"/>
</dbReference>
<feature type="transmembrane region" description="Helical" evidence="6">
    <location>
        <begin position="40"/>
        <end position="62"/>
    </location>
</feature>
<dbReference type="GO" id="GO:0016020">
    <property type="term" value="C:membrane"/>
    <property type="evidence" value="ECO:0007669"/>
    <property type="project" value="UniProtKB-SubCell"/>
</dbReference>
<evidence type="ECO:0000256" key="3">
    <source>
        <dbReference type="ARBA" id="ARBA00022692"/>
    </source>
</evidence>
<evidence type="ECO:0000256" key="5">
    <source>
        <dbReference type="ARBA" id="ARBA00023136"/>
    </source>
</evidence>
<keyword evidence="5 6" id="KW-0472">Membrane</keyword>
<proteinExistence type="inferred from homology"/>
<reference evidence="7" key="2">
    <citation type="submission" date="2020-08" db="EMBL/GenBank/DDBJ databases">
        <title>Plant Genome Project.</title>
        <authorList>
            <person name="Zhang R.-G."/>
        </authorList>
    </citation>
    <scope>NUCLEOTIDE SEQUENCE</scope>
    <source>
        <strain evidence="7">Huo1</strain>
        <tissue evidence="7">Leaf</tissue>
    </source>
</reference>
<comment type="subcellular location">
    <subcellularLocation>
        <location evidence="1">Membrane</location>
    </subcellularLocation>
</comment>
<evidence type="ECO:0000256" key="4">
    <source>
        <dbReference type="ARBA" id="ARBA00022989"/>
    </source>
</evidence>
<sequence>MYKRFQSFLYIEVISHQCRYSVIISTATSAIATANANPEWAWAAVAGAATAAPVASILFGALEKWRHSVLNKSETAVRKHKEITTRMILAADCGIKDLANIHLVASRLEFETKSLSETVNDGKKVAAVKRSSKELLQKVKNYNGEIKWTKLRSKKEAKQ</sequence>
<evidence type="ECO:0000313" key="7">
    <source>
        <dbReference type="EMBL" id="KAG6404471.1"/>
    </source>
</evidence>
<protein>
    <submittedName>
        <fullName evidence="7">Uncharacterized protein</fullName>
    </submittedName>
</protein>
<comment type="caution">
    <text evidence="7">The sequence shown here is derived from an EMBL/GenBank/DDBJ whole genome shotgun (WGS) entry which is preliminary data.</text>
</comment>
<evidence type="ECO:0000256" key="2">
    <source>
        <dbReference type="ARBA" id="ARBA00009074"/>
    </source>
</evidence>
<evidence type="ECO:0000256" key="6">
    <source>
        <dbReference type="SAM" id="Phobius"/>
    </source>
</evidence>
<dbReference type="EMBL" id="PNBA02000013">
    <property type="protein sequence ID" value="KAG6404471.1"/>
    <property type="molecule type" value="Genomic_DNA"/>
</dbReference>
<gene>
    <name evidence="7" type="ORF">SASPL_136719</name>
</gene>
<evidence type="ECO:0000256" key="1">
    <source>
        <dbReference type="ARBA" id="ARBA00004370"/>
    </source>
</evidence>
<reference evidence="7" key="1">
    <citation type="submission" date="2018-01" db="EMBL/GenBank/DDBJ databases">
        <authorList>
            <person name="Mao J.F."/>
        </authorList>
    </citation>
    <scope>NUCLEOTIDE SEQUENCE</scope>
    <source>
        <strain evidence="7">Huo1</strain>
        <tissue evidence="7">Leaf</tissue>
    </source>
</reference>
<keyword evidence="8" id="KW-1185">Reference proteome</keyword>
<keyword evidence="3 6" id="KW-0812">Transmembrane</keyword>
<dbReference type="Proteomes" id="UP000298416">
    <property type="component" value="Unassembled WGS sequence"/>
</dbReference>
<evidence type="ECO:0000313" key="8">
    <source>
        <dbReference type="Proteomes" id="UP000298416"/>
    </source>
</evidence>
<name>A0A8X8ZGZ0_SALSN</name>
<keyword evidence="4 6" id="KW-1133">Transmembrane helix</keyword>
<organism evidence="7">
    <name type="scientific">Salvia splendens</name>
    <name type="common">Scarlet sage</name>
    <dbReference type="NCBI Taxonomy" id="180675"/>
    <lineage>
        <taxon>Eukaryota</taxon>
        <taxon>Viridiplantae</taxon>
        <taxon>Streptophyta</taxon>
        <taxon>Embryophyta</taxon>
        <taxon>Tracheophyta</taxon>
        <taxon>Spermatophyta</taxon>
        <taxon>Magnoliopsida</taxon>
        <taxon>eudicotyledons</taxon>
        <taxon>Gunneridae</taxon>
        <taxon>Pentapetalae</taxon>
        <taxon>asterids</taxon>
        <taxon>lamiids</taxon>
        <taxon>Lamiales</taxon>
        <taxon>Lamiaceae</taxon>
        <taxon>Nepetoideae</taxon>
        <taxon>Mentheae</taxon>
        <taxon>Salviinae</taxon>
        <taxon>Salvia</taxon>
        <taxon>Salvia subgen. Calosphace</taxon>
        <taxon>core Calosphace</taxon>
    </lineage>
</organism>
<accession>A0A8X8ZGZ0</accession>
<comment type="similarity">
    <text evidence="2">Belongs to the UPF0496 family.</text>
</comment>
<dbReference type="AlphaFoldDB" id="A0A8X8ZGZ0"/>